<dbReference type="RefSeq" id="YP_010113325.1">
    <property type="nucleotide sequence ID" value="NC_055901.1"/>
</dbReference>
<protein>
    <submittedName>
        <fullName evidence="1">Uncharacterized protein</fullName>
    </submittedName>
</protein>
<evidence type="ECO:0000313" key="2">
    <source>
        <dbReference type="Proteomes" id="UP000594028"/>
    </source>
</evidence>
<accession>A0A7M1RTC3</accession>
<evidence type="ECO:0000313" key="1">
    <source>
        <dbReference type="EMBL" id="QOR57685.1"/>
    </source>
</evidence>
<dbReference type="EMBL" id="MT774408">
    <property type="protein sequence ID" value="QOR57685.1"/>
    <property type="molecule type" value="Genomic_DNA"/>
</dbReference>
<dbReference type="GeneID" id="65131838"/>
<dbReference type="KEGG" id="vg:65131838"/>
<reference evidence="1 2" key="1">
    <citation type="submission" date="2020-07" db="EMBL/GenBank/DDBJ databases">
        <title>Taxonomic proposal: Crassvirales, a new order of highly abundant and diverse bacterial viruses.</title>
        <authorList>
            <person name="Shkoporov A.N."/>
            <person name="Stockdale S.R."/>
            <person name="Guerin E."/>
            <person name="Ross R.P."/>
            <person name="Hill C."/>
        </authorList>
    </citation>
    <scope>NUCLEOTIDE SEQUENCE [LARGE SCALE GENOMIC DNA]</scope>
</reference>
<name>A0A7M1RTC3_9CAUD</name>
<keyword evidence="2" id="KW-1185">Reference proteome</keyword>
<organism evidence="1 2">
    <name type="scientific">uncultured phage cr130_1</name>
    <dbReference type="NCBI Taxonomy" id="2772092"/>
    <lineage>
        <taxon>Viruses</taxon>
        <taxon>Duplodnaviria</taxon>
        <taxon>Heunggongvirae</taxon>
        <taxon>Uroviricota</taxon>
        <taxon>Caudoviricetes</taxon>
        <taxon>Crassvirales</taxon>
        <taxon>Suoliviridae</taxon>
        <taxon>Oafivirinae</taxon>
        <taxon>Chuhaivirus</taxon>
        <taxon>Chuhaivirus simiae</taxon>
    </lineage>
</organism>
<dbReference type="Proteomes" id="UP000594028">
    <property type="component" value="Segment"/>
</dbReference>
<sequence length="155" mass="17243">MLNKSVQTIVICYYGTQLVDSDVKAISEYIKKYATKNTTIDIKVIDSNELTKLVAQNVYTGFNHVNDDNPVESACILIGTSYFSILSKNNLFMQDIIFGYQLSADAQAAVNNGNNKALLNAIKILSETDPPENLKTKYRITPKILDMIKKVASNI</sequence>
<proteinExistence type="predicted"/>